<comment type="similarity">
    <text evidence="1">Belongs to the Frigida family.</text>
</comment>
<feature type="compositionally biased region" description="Pro residues" evidence="6">
    <location>
        <begin position="1238"/>
        <end position="1247"/>
    </location>
</feature>
<evidence type="ECO:0000256" key="6">
    <source>
        <dbReference type="SAM" id="MobiDB-lite"/>
    </source>
</evidence>
<dbReference type="EMBL" id="CAKOAT010106821">
    <property type="protein sequence ID" value="CAH8326892.1"/>
    <property type="molecule type" value="Genomic_DNA"/>
</dbReference>
<evidence type="ECO:0000256" key="1">
    <source>
        <dbReference type="ARBA" id="ARBA00008956"/>
    </source>
</evidence>
<dbReference type="GO" id="GO:0009908">
    <property type="term" value="P:flower development"/>
    <property type="evidence" value="ECO:0007669"/>
    <property type="project" value="UniProtKB-KW"/>
</dbReference>
<accession>A0ABC8JM62</accession>
<evidence type="ECO:0000313" key="8">
    <source>
        <dbReference type="Proteomes" id="UP001642260"/>
    </source>
</evidence>
<feature type="coiled-coil region" evidence="5">
    <location>
        <begin position="104"/>
        <end position="187"/>
    </location>
</feature>
<organism evidence="7 8">
    <name type="scientific">Eruca vesicaria subsp. sativa</name>
    <name type="common">Garden rocket</name>
    <name type="synonym">Eruca sativa</name>
    <dbReference type="NCBI Taxonomy" id="29727"/>
    <lineage>
        <taxon>Eukaryota</taxon>
        <taxon>Viridiplantae</taxon>
        <taxon>Streptophyta</taxon>
        <taxon>Embryophyta</taxon>
        <taxon>Tracheophyta</taxon>
        <taxon>Spermatophyta</taxon>
        <taxon>Magnoliopsida</taxon>
        <taxon>eudicotyledons</taxon>
        <taxon>Gunneridae</taxon>
        <taxon>Pentapetalae</taxon>
        <taxon>rosids</taxon>
        <taxon>malvids</taxon>
        <taxon>Brassicales</taxon>
        <taxon>Brassicaceae</taxon>
        <taxon>Brassiceae</taxon>
        <taxon>Eruca</taxon>
    </lineage>
</organism>
<evidence type="ECO:0000256" key="3">
    <source>
        <dbReference type="ARBA" id="ARBA00022782"/>
    </source>
</evidence>
<dbReference type="PANTHER" id="PTHR31791:SF78">
    <property type="entry name" value="FRIGIDA-LIKE PROTEIN"/>
    <property type="match status" value="1"/>
</dbReference>
<evidence type="ECO:0000256" key="2">
    <source>
        <dbReference type="ARBA" id="ARBA00022473"/>
    </source>
</evidence>
<evidence type="ECO:0000256" key="4">
    <source>
        <dbReference type="ARBA" id="ARBA00023089"/>
    </source>
</evidence>
<feature type="compositionally biased region" description="Low complexity" evidence="6">
    <location>
        <begin position="1226"/>
        <end position="1236"/>
    </location>
</feature>
<sequence length="1247" mass="141974">MEEMKVENELNLFGLKKDNLAKQLDKIHSHSSDILLFSVLWRDLSDYLSSAEEKVEKRFRELKLKETELQDQSFALEERGKVVEAAEAVAVELEVKSDGIRVEIEAKRKELDFVRNQVEVSQEEFIVEEGRLHQLRKSVEECMVEKRSKESELNEMLETLRKTQVELDSKGEQLADMEADVERYRTAISAEMEHLGRTQTLRIRLDEEVKKETDDLTLVQDKIADCDKLLQRRTSDLVKTQEELDLKRENLGQMKADLERLRVEVSGEKDHLEITQTHSRELEEEIERKLKDLRAVLDKTAECGKQLESVEEKLDSQQKLLDTRSSELVSKEKKLQELSLDLDLREQTVIALNNDMEETCQHMESKAKELEDIHKHIEEKSAYFESVNLLIEEHAEELSSKEKQQDEITETIRKLSLEVTFKEKTLERAEDFIHRLSEEQQSAEKKLDSTRIHLERCIAELESAKIELLSVKDTHRELLQDLDIKEKELKSLQAVITERNKQVEEREKKMQHLNDSNEELTRQLKLKKEEVCSFNKAIRECSGELEAKRKHLDQVQSSVTDLTTQLKSKECDLHSVKKKIKGSLKDLQSKEEEQVRLKASLMEREQGLELKEKELDAREKRIDKKDQQLKSTEQKLAKSYKEIELKAKQLSSFCQKRTPDKHGDLVRDANVNDEKTLQLLLRGHLKKCSQLHLDVLNSLKASSDPAKLVLETIRGLYSAQQRLAETNLDPNIVRSGICLLECFIDMSPKPNTEVQGEAVTFAMECKNTTLIKAENPVEVLGFLHFLAALSVAYTFDNDQVKNLLDDAFLRKYAPSLCEVLGVTASAPANNVISLDDKPEEQPPEAPINNSSDSCSLNVQENMASSLLANEGALRDIVGSPSFSPNEVSTELPLLKDPGRFVLTSVDDALTGASERGELSLAEPIVKTLVPLLEELTLVVRSTDPELQADATKVAHRWSSMMGASGLKSQLESWAFLQFIVAYGLAKQTNQNETLHFASFVAHFKQAPKLFRSLGLTSAIPNFVKELLMKAIYIPAIRFMLHFNVKSKFSPLAFLKQEIMNLRRSANEKRRLESQAEAIRDATKMRDIMDIIEDFKLEVDLPVDLILKFMVQREIPNQNQHVVSSSISGQPTQTLPRDIPNQNQHVVSSSIPGQPTQTLPRFHMQAPHTVIHNSYIATHSSFPFLPRSLGAAPNPQVVDLETHQAGDSTAFQGQSSYQTGIKRPRVDPGGPRPVIRPCFNPPPGYGRF</sequence>
<comment type="caution">
    <text evidence="7">The sequence shown here is derived from an EMBL/GenBank/DDBJ whole genome shotgun (WGS) entry which is preliminary data.</text>
</comment>
<feature type="coiled-coil region" evidence="5">
    <location>
        <begin position="475"/>
        <end position="530"/>
    </location>
</feature>
<name>A0ABC8JM62_ERUVS</name>
<feature type="region of interest" description="Disordered" evidence="6">
    <location>
        <begin position="1208"/>
        <end position="1247"/>
    </location>
</feature>
<reference evidence="7 8" key="1">
    <citation type="submission" date="2022-03" db="EMBL/GenBank/DDBJ databases">
        <authorList>
            <person name="Macdonald S."/>
            <person name="Ahmed S."/>
            <person name="Newling K."/>
        </authorList>
    </citation>
    <scope>NUCLEOTIDE SEQUENCE [LARGE SCALE GENOMIC DNA]</scope>
</reference>
<keyword evidence="8" id="KW-1185">Reference proteome</keyword>
<gene>
    <name evidence="7" type="ORF">ERUC_LOCUS10850</name>
</gene>
<keyword evidence="3" id="KW-0221">Differentiation</keyword>
<keyword evidence="2" id="KW-0217">Developmental protein</keyword>
<keyword evidence="5" id="KW-0175">Coiled coil</keyword>
<evidence type="ECO:0000256" key="5">
    <source>
        <dbReference type="SAM" id="Coils"/>
    </source>
</evidence>
<feature type="coiled-coil region" evidence="5">
    <location>
        <begin position="1051"/>
        <end position="1081"/>
    </location>
</feature>
<evidence type="ECO:0008006" key="9">
    <source>
        <dbReference type="Google" id="ProtNLM"/>
    </source>
</evidence>
<dbReference type="AlphaFoldDB" id="A0ABC8JM62"/>
<feature type="coiled-coil region" evidence="5">
    <location>
        <begin position="353"/>
        <end position="446"/>
    </location>
</feature>
<keyword evidence="4" id="KW-0287">Flowering</keyword>
<proteinExistence type="inferred from homology"/>
<dbReference type="InterPro" id="IPR012474">
    <property type="entry name" value="Frigida"/>
</dbReference>
<feature type="coiled-coil region" evidence="5">
    <location>
        <begin position="237"/>
        <end position="299"/>
    </location>
</feature>
<dbReference type="GO" id="GO:0030154">
    <property type="term" value="P:cell differentiation"/>
    <property type="evidence" value="ECO:0007669"/>
    <property type="project" value="UniProtKB-KW"/>
</dbReference>
<dbReference type="Proteomes" id="UP001642260">
    <property type="component" value="Unassembled WGS sequence"/>
</dbReference>
<feature type="compositionally biased region" description="Polar residues" evidence="6">
    <location>
        <begin position="1208"/>
        <end position="1218"/>
    </location>
</feature>
<dbReference type="Pfam" id="PF07899">
    <property type="entry name" value="Frigida"/>
    <property type="match status" value="2"/>
</dbReference>
<protein>
    <recommendedName>
        <fullName evidence="9">FRIGIDA-like protein</fullName>
    </recommendedName>
</protein>
<evidence type="ECO:0000313" key="7">
    <source>
        <dbReference type="EMBL" id="CAH8326892.1"/>
    </source>
</evidence>
<dbReference type="PANTHER" id="PTHR31791">
    <property type="entry name" value="FRIGIDA-LIKE PROTEIN 3-RELATED"/>
    <property type="match status" value="1"/>
</dbReference>
<feature type="coiled-coil region" evidence="5">
    <location>
        <begin position="608"/>
        <end position="642"/>
    </location>
</feature>
<feature type="region of interest" description="Disordered" evidence="6">
    <location>
        <begin position="833"/>
        <end position="853"/>
    </location>
</feature>